<dbReference type="PANTHER" id="PTHR24198">
    <property type="entry name" value="ANKYRIN REPEAT AND PROTEIN KINASE DOMAIN-CONTAINING PROTEIN"/>
    <property type="match status" value="1"/>
</dbReference>
<feature type="repeat" description="ANK" evidence="3">
    <location>
        <begin position="171"/>
        <end position="201"/>
    </location>
</feature>
<dbReference type="EMBL" id="FN649750">
    <property type="protein sequence ID" value="CBJ31302.1"/>
    <property type="molecule type" value="Genomic_DNA"/>
</dbReference>
<dbReference type="PROSITE" id="PS50088">
    <property type="entry name" value="ANK_REPEAT"/>
    <property type="match status" value="4"/>
</dbReference>
<reference evidence="4 5" key="1">
    <citation type="journal article" date="2010" name="Nature">
        <title>The Ectocarpus genome and the independent evolution of multicellularity in brown algae.</title>
        <authorList>
            <person name="Cock J.M."/>
            <person name="Sterck L."/>
            <person name="Rouze P."/>
            <person name="Scornet D."/>
            <person name="Allen A.E."/>
            <person name="Amoutzias G."/>
            <person name="Anthouard V."/>
            <person name="Artiguenave F."/>
            <person name="Aury J.M."/>
            <person name="Badger J.H."/>
            <person name="Beszteri B."/>
            <person name="Billiau K."/>
            <person name="Bonnet E."/>
            <person name="Bothwell J.H."/>
            <person name="Bowler C."/>
            <person name="Boyen C."/>
            <person name="Brownlee C."/>
            <person name="Carrano C.J."/>
            <person name="Charrier B."/>
            <person name="Cho G.Y."/>
            <person name="Coelho S.M."/>
            <person name="Collen J."/>
            <person name="Corre E."/>
            <person name="Da Silva C."/>
            <person name="Delage L."/>
            <person name="Delaroque N."/>
            <person name="Dittami S.M."/>
            <person name="Doulbeau S."/>
            <person name="Elias M."/>
            <person name="Farnham G."/>
            <person name="Gachon C.M."/>
            <person name="Gschloessl B."/>
            <person name="Heesch S."/>
            <person name="Jabbari K."/>
            <person name="Jubin C."/>
            <person name="Kawai H."/>
            <person name="Kimura K."/>
            <person name="Kloareg B."/>
            <person name="Kupper F.C."/>
            <person name="Lang D."/>
            <person name="Le Bail A."/>
            <person name="Leblanc C."/>
            <person name="Lerouge P."/>
            <person name="Lohr M."/>
            <person name="Lopez P.J."/>
            <person name="Martens C."/>
            <person name="Maumus F."/>
            <person name="Michel G."/>
            <person name="Miranda-Saavedra D."/>
            <person name="Morales J."/>
            <person name="Moreau H."/>
            <person name="Motomura T."/>
            <person name="Nagasato C."/>
            <person name="Napoli C.A."/>
            <person name="Nelson D.R."/>
            <person name="Nyvall-Collen P."/>
            <person name="Peters A.F."/>
            <person name="Pommier C."/>
            <person name="Potin P."/>
            <person name="Poulain J."/>
            <person name="Quesneville H."/>
            <person name="Read B."/>
            <person name="Rensing S.A."/>
            <person name="Ritter A."/>
            <person name="Rousvoal S."/>
            <person name="Samanta M."/>
            <person name="Samson G."/>
            <person name="Schroeder D.C."/>
            <person name="Segurens B."/>
            <person name="Strittmatter M."/>
            <person name="Tonon T."/>
            <person name="Tregear J.W."/>
            <person name="Valentin K."/>
            <person name="von Dassow P."/>
            <person name="Yamagishi T."/>
            <person name="Van de Peer Y."/>
            <person name="Wincker P."/>
        </authorList>
    </citation>
    <scope>NUCLEOTIDE SEQUENCE [LARGE SCALE GENOMIC DNA]</scope>
    <source>
        <strain evidence="5">Ec32 / CCAP1310/4</strain>
    </source>
</reference>
<dbReference type="InterPro" id="IPR036770">
    <property type="entry name" value="Ankyrin_rpt-contain_sf"/>
</dbReference>
<dbReference type="Pfam" id="PF00023">
    <property type="entry name" value="Ank"/>
    <property type="match status" value="3"/>
</dbReference>
<feature type="repeat" description="ANK" evidence="3">
    <location>
        <begin position="138"/>
        <end position="170"/>
    </location>
</feature>
<keyword evidence="1" id="KW-0677">Repeat</keyword>
<protein>
    <submittedName>
        <fullName evidence="4">EsV-1-1</fullName>
    </submittedName>
</protein>
<name>D7FT11_ECTSI</name>
<feature type="repeat" description="ANK" evidence="3">
    <location>
        <begin position="239"/>
        <end position="271"/>
    </location>
</feature>
<dbReference type="InterPro" id="IPR002110">
    <property type="entry name" value="Ankyrin_rpt"/>
</dbReference>
<evidence type="ECO:0000256" key="1">
    <source>
        <dbReference type="ARBA" id="ARBA00022737"/>
    </source>
</evidence>
<dbReference type="Proteomes" id="UP000002630">
    <property type="component" value="Linkage Group LG25"/>
</dbReference>
<dbReference type="eggNOG" id="KOG4177">
    <property type="taxonomic scope" value="Eukaryota"/>
</dbReference>
<evidence type="ECO:0000256" key="3">
    <source>
        <dbReference type="PROSITE-ProRule" id="PRU00023"/>
    </source>
</evidence>
<dbReference type="AlphaFoldDB" id="D7FT11"/>
<dbReference type="Pfam" id="PF12796">
    <property type="entry name" value="Ank_2"/>
    <property type="match status" value="2"/>
</dbReference>
<gene>
    <name evidence="4" type="ORF">Esi_0243_0025</name>
</gene>
<keyword evidence="5" id="KW-1185">Reference proteome</keyword>
<dbReference type="OrthoDB" id="40158at2759"/>
<organism evidence="4 5">
    <name type="scientific">Ectocarpus siliculosus</name>
    <name type="common">Brown alga</name>
    <name type="synonym">Conferva siliculosa</name>
    <dbReference type="NCBI Taxonomy" id="2880"/>
    <lineage>
        <taxon>Eukaryota</taxon>
        <taxon>Sar</taxon>
        <taxon>Stramenopiles</taxon>
        <taxon>Ochrophyta</taxon>
        <taxon>PX clade</taxon>
        <taxon>Phaeophyceae</taxon>
        <taxon>Ectocarpales</taxon>
        <taxon>Ectocarpaceae</taxon>
        <taxon>Ectocarpus</taxon>
    </lineage>
</organism>
<dbReference type="PRINTS" id="PR01415">
    <property type="entry name" value="ANKYRIN"/>
</dbReference>
<evidence type="ECO:0000313" key="5">
    <source>
        <dbReference type="Proteomes" id="UP000002630"/>
    </source>
</evidence>
<keyword evidence="2 3" id="KW-0040">ANK repeat</keyword>
<dbReference type="PROSITE" id="PS50297">
    <property type="entry name" value="ANK_REP_REGION"/>
    <property type="match status" value="4"/>
</dbReference>
<sequence>MPVFQGVLSMASGQTSHGLARRPAGGGVRERVSLSEACTYARHTRTNWRCRQPRLEARSDSSSAVCKACWWWWWWWWWCVQCRSKSETQQQWRQRKMDPVANPHELNQLHRAVLVGSAELTQAVLAGGTVEIDQRNSYGATPLMMAVHNGHSRIAKMLIKKGANVSIADKRGFTALHFCCAREEDDAIVKLLAKAGADLDAIIPGEGSAPLHRATHHENSKVVRALIEAGANPDCQLPDGSTALHIAAEEGQVAVMRELLRGNANPLLIQTSPPGNTTTVPLDLAAKHGHTDVVRELIQELGIEGCDATSAGAHALAFAASNQHLDIMAILTEAGVVDTGKALYLAAGMGHEASVKFLLRHRHKEGGCGVEGAYLNARDVNGYTPLVVCTQGCFSQAPRIVRMLVDAGADTTSPVQVMNLKGGVVFNDTPLAFTKLRLRKKIVADGKPATKEHLQRLEAICRLLLRVDAVHAVSWLWPSGAPFIGRATETDPEPPLPALKLMLPILKRRTKRRCGLVATLLRYSVKT</sequence>
<accession>D7FT11</accession>
<dbReference type="Gene3D" id="1.25.40.20">
    <property type="entry name" value="Ankyrin repeat-containing domain"/>
    <property type="match status" value="3"/>
</dbReference>
<evidence type="ECO:0000313" key="4">
    <source>
        <dbReference type="EMBL" id="CBJ31302.1"/>
    </source>
</evidence>
<dbReference type="PANTHER" id="PTHR24198:SF194">
    <property type="entry name" value="INVERSIN-A"/>
    <property type="match status" value="1"/>
</dbReference>
<evidence type="ECO:0000256" key="2">
    <source>
        <dbReference type="ARBA" id="ARBA00023043"/>
    </source>
</evidence>
<dbReference type="SUPFAM" id="SSF48403">
    <property type="entry name" value="Ankyrin repeat"/>
    <property type="match status" value="1"/>
</dbReference>
<proteinExistence type="predicted"/>
<dbReference type="STRING" id="2880.D7FT11"/>
<dbReference type="EMBL" id="FN648424">
    <property type="protein sequence ID" value="CBJ31302.1"/>
    <property type="molecule type" value="Genomic_DNA"/>
</dbReference>
<dbReference type="SMART" id="SM00248">
    <property type="entry name" value="ANK"/>
    <property type="match status" value="8"/>
</dbReference>
<feature type="repeat" description="ANK" evidence="3">
    <location>
        <begin position="206"/>
        <end position="234"/>
    </location>
</feature>
<dbReference type="InParanoid" id="D7FT11"/>